<proteinExistence type="predicted"/>
<sequence length="130" mass="14972">MNDTNRNHVCKVRLSDDELQLFQKKAQSYGGNTSAMIRDAVTLFDDKRTRGRIEAMATLLSFYNKYQQQLSWLGGNFNQVMHRANELAIDDKLSENYFRKVIMPEAQSTLKAIRGIKAELDAIHDSLEKM</sequence>
<organism evidence="1 2">
    <name type="scientific">Prevotella lacticifex</name>
    <dbReference type="NCBI Taxonomy" id="2854755"/>
    <lineage>
        <taxon>Bacteria</taxon>
        <taxon>Pseudomonadati</taxon>
        <taxon>Bacteroidota</taxon>
        <taxon>Bacteroidia</taxon>
        <taxon>Bacteroidales</taxon>
        <taxon>Prevotellaceae</taxon>
        <taxon>Prevotella</taxon>
    </lineage>
</organism>
<reference evidence="1" key="1">
    <citation type="journal article" date="2022" name="Int. J. Syst. Evol. Microbiol.">
        <title>Prevotella lacticifex sp. nov., isolated from the rumen of cows.</title>
        <authorList>
            <person name="Shinkai T."/>
            <person name="Ikeyama N."/>
            <person name="Kumagai M."/>
            <person name="Ohmori H."/>
            <person name="Sakamoto M."/>
            <person name="Ohkuma M."/>
            <person name="Mitsumori M."/>
        </authorList>
    </citation>
    <scope>NUCLEOTIDE SEQUENCE</scope>
    <source>
        <strain evidence="1">R5076</strain>
    </source>
</reference>
<dbReference type="AlphaFoldDB" id="A0A9R1C7C3"/>
<dbReference type="EMBL" id="BPUB01000001">
    <property type="protein sequence ID" value="GJG57362.1"/>
    <property type="molecule type" value="Genomic_DNA"/>
</dbReference>
<protein>
    <recommendedName>
        <fullName evidence="3">Mobilization protein</fullName>
    </recommendedName>
</protein>
<dbReference type="Pfam" id="PF21983">
    <property type="entry name" value="NikA-like"/>
    <property type="match status" value="1"/>
</dbReference>
<evidence type="ECO:0008006" key="3">
    <source>
        <dbReference type="Google" id="ProtNLM"/>
    </source>
</evidence>
<accession>A0A9R1C7C3</accession>
<evidence type="ECO:0000313" key="1">
    <source>
        <dbReference type="EMBL" id="GJG57362.1"/>
    </source>
</evidence>
<dbReference type="GeneID" id="72468269"/>
<dbReference type="Proteomes" id="UP000825483">
    <property type="component" value="Unassembled WGS sequence"/>
</dbReference>
<dbReference type="InterPro" id="IPR053842">
    <property type="entry name" value="NikA-like"/>
</dbReference>
<evidence type="ECO:0000313" key="2">
    <source>
        <dbReference type="Proteomes" id="UP000825483"/>
    </source>
</evidence>
<keyword evidence="2" id="KW-1185">Reference proteome</keyword>
<gene>
    <name evidence="1" type="ORF">PRLR5076_02130</name>
</gene>
<comment type="caution">
    <text evidence="1">The sequence shown here is derived from an EMBL/GenBank/DDBJ whole genome shotgun (WGS) entry which is preliminary data.</text>
</comment>
<dbReference type="RefSeq" id="WP_223929631.1">
    <property type="nucleotide sequence ID" value="NZ_BPTU01000003.1"/>
</dbReference>
<name>A0A9R1C7C3_9BACT</name>